<dbReference type="Gene3D" id="3.20.80.10">
    <property type="entry name" value="Regulatory factor, effector binding domain"/>
    <property type="match status" value="1"/>
</dbReference>
<name>A0A0W1AT17_9BACL</name>
<dbReference type="Proteomes" id="UP000054709">
    <property type="component" value="Unassembled WGS sequence"/>
</dbReference>
<evidence type="ECO:0000256" key="2">
    <source>
        <dbReference type="ARBA" id="ARBA00023125"/>
    </source>
</evidence>
<proteinExistence type="predicted"/>
<reference evidence="5 6" key="1">
    <citation type="journal article" date="2015" name="Int. Biodeterior. Biodegradation">
        <title>Physiological and genetic screening methods for the isolation of methyl tert-butyl ether-degrading bacteria for bioremediation purposes.</title>
        <authorList>
            <person name="Guisado I.M."/>
            <person name="Purswani J."/>
            <person name="Gonzalez Lopez J."/>
            <person name="Pozo C."/>
        </authorList>
    </citation>
    <scope>NUCLEOTIDE SEQUENCE [LARGE SCALE GENOMIC DNA]</scope>
    <source>
        <strain evidence="5 6">SH7</strain>
    </source>
</reference>
<dbReference type="GO" id="GO:0043565">
    <property type="term" value="F:sequence-specific DNA binding"/>
    <property type="evidence" value="ECO:0007669"/>
    <property type="project" value="InterPro"/>
</dbReference>
<keyword evidence="3" id="KW-0804">Transcription</keyword>
<dbReference type="Pfam" id="PF12833">
    <property type="entry name" value="HTH_18"/>
    <property type="match status" value="1"/>
</dbReference>
<protein>
    <recommendedName>
        <fullName evidence="4">HTH araC/xylS-type domain-containing protein</fullName>
    </recommendedName>
</protein>
<dbReference type="RefSeq" id="WP_060625795.1">
    <property type="nucleotide sequence ID" value="NZ_LCZJ02000034.1"/>
</dbReference>
<dbReference type="PROSITE" id="PS01124">
    <property type="entry name" value="HTH_ARAC_FAMILY_2"/>
    <property type="match status" value="1"/>
</dbReference>
<dbReference type="PRINTS" id="PR00032">
    <property type="entry name" value="HTHARAC"/>
</dbReference>
<evidence type="ECO:0000256" key="1">
    <source>
        <dbReference type="ARBA" id="ARBA00023015"/>
    </source>
</evidence>
<evidence type="ECO:0000313" key="5">
    <source>
        <dbReference type="EMBL" id="KTD84474.1"/>
    </source>
</evidence>
<dbReference type="Gene3D" id="1.10.10.60">
    <property type="entry name" value="Homeodomain-like"/>
    <property type="match status" value="1"/>
</dbReference>
<dbReference type="InterPro" id="IPR050959">
    <property type="entry name" value="MarA-like"/>
</dbReference>
<gene>
    <name evidence="5" type="ORF">UQ64_26155</name>
</gene>
<evidence type="ECO:0000313" key="6">
    <source>
        <dbReference type="Proteomes" id="UP000054709"/>
    </source>
</evidence>
<dbReference type="EMBL" id="LCZJ02000034">
    <property type="protein sequence ID" value="KTD84474.1"/>
    <property type="molecule type" value="Genomic_DNA"/>
</dbReference>
<keyword evidence="2" id="KW-0238">DNA-binding</keyword>
<accession>A0A0W1AT17</accession>
<dbReference type="PANTHER" id="PTHR47504:SF5">
    <property type="entry name" value="RIGHT ORIGIN-BINDING PROTEIN"/>
    <property type="match status" value="1"/>
</dbReference>
<dbReference type="InterPro" id="IPR018062">
    <property type="entry name" value="HTH_AraC-typ_CS"/>
</dbReference>
<dbReference type="InterPro" id="IPR018060">
    <property type="entry name" value="HTH_AraC"/>
</dbReference>
<dbReference type="PANTHER" id="PTHR47504">
    <property type="entry name" value="RIGHT ORIGIN-BINDING PROTEIN"/>
    <property type="match status" value="1"/>
</dbReference>
<dbReference type="OrthoDB" id="45544at2"/>
<sequence>MTSAIQPYKILFELLSRIEENVSGTRETEYLNDLPISTIHLRRLFKFAFGVPLQSYIRSRKLAVSLEDLMKTEKRVLDIAIECGYEHEQTYIRAFKREYGLTPGECRDSRRNIHVTPPLHLFPKNNVCGNLVYGPEMVMIPSFHLIGRMYQIEIAEAPTKAPEVAKQFWWDNRHNVPNPVETNIFYGLTRKPDPSLSWTHYLPSMRVRGLNDIPDGFTGDTVPASMCVGFRYIGNHHYEEISELRAEALYTAIDRLVKEHNGRYELLDSEFFFEKIDTDAYDGQYCEMEWFAPIRVNNA</sequence>
<dbReference type="SMART" id="SM00342">
    <property type="entry name" value="HTH_ARAC"/>
    <property type="match status" value="1"/>
</dbReference>
<comment type="caution">
    <text evidence="5">The sequence shown here is derived from an EMBL/GenBank/DDBJ whole genome shotgun (WGS) entry which is preliminary data.</text>
</comment>
<dbReference type="SUPFAM" id="SSF46689">
    <property type="entry name" value="Homeodomain-like"/>
    <property type="match status" value="1"/>
</dbReference>
<evidence type="ECO:0000259" key="4">
    <source>
        <dbReference type="PROSITE" id="PS01124"/>
    </source>
</evidence>
<feature type="domain" description="HTH araC/xylS-type" evidence="4">
    <location>
        <begin position="12"/>
        <end position="109"/>
    </location>
</feature>
<keyword evidence="6" id="KW-1185">Reference proteome</keyword>
<evidence type="ECO:0000256" key="3">
    <source>
        <dbReference type="ARBA" id="ARBA00023163"/>
    </source>
</evidence>
<dbReference type="InterPro" id="IPR009057">
    <property type="entry name" value="Homeodomain-like_sf"/>
</dbReference>
<organism evidence="5 6">
    <name type="scientific">Paenibacillus etheri</name>
    <dbReference type="NCBI Taxonomy" id="1306852"/>
    <lineage>
        <taxon>Bacteria</taxon>
        <taxon>Bacillati</taxon>
        <taxon>Bacillota</taxon>
        <taxon>Bacilli</taxon>
        <taxon>Bacillales</taxon>
        <taxon>Paenibacillaceae</taxon>
        <taxon>Paenibacillus</taxon>
    </lineage>
</organism>
<dbReference type="AlphaFoldDB" id="A0A0W1AT17"/>
<dbReference type="InterPro" id="IPR020449">
    <property type="entry name" value="Tscrpt_reg_AraC-type_HTH"/>
</dbReference>
<dbReference type="PROSITE" id="PS00041">
    <property type="entry name" value="HTH_ARAC_FAMILY_1"/>
    <property type="match status" value="1"/>
</dbReference>
<dbReference type="GO" id="GO:0003700">
    <property type="term" value="F:DNA-binding transcription factor activity"/>
    <property type="evidence" value="ECO:0007669"/>
    <property type="project" value="InterPro"/>
</dbReference>
<dbReference type="InterPro" id="IPR011256">
    <property type="entry name" value="Reg_factor_effector_dom_sf"/>
</dbReference>
<keyword evidence="1" id="KW-0805">Transcription regulation</keyword>